<organism evidence="1 2">
    <name type="scientific">Paraburkholderia kururiensis</name>
    <dbReference type="NCBI Taxonomy" id="984307"/>
    <lineage>
        <taxon>Bacteria</taxon>
        <taxon>Pseudomonadati</taxon>
        <taxon>Pseudomonadota</taxon>
        <taxon>Betaproteobacteria</taxon>
        <taxon>Burkholderiales</taxon>
        <taxon>Burkholderiaceae</taxon>
        <taxon>Paraburkholderia</taxon>
    </lineage>
</organism>
<protein>
    <submittedName>
        <fullName evidence="1">Uncharacterized protein</fullName>
    </submittedName>
</protein>
<dbReference type="EMBL" id="CP139965">
    <property type="protein sequence ID" value="WQD79027.1"/>
    <property type="molecule type" value="Genomic_DNA"/>
</dbReference>
<keyword evidence="2" id="KW-1185">Reference proteome</keyword>
<sequence>MKHIDYASYAAKDLLGDTSVEFSQIDGLLFTTMSRQVASMMGASVDHALFFLRCMYRVQRSARTRASLFACWYSNLASTSNLRAASDTLMIDGSIAECA</sequence>
<gene>
    <name evidence="1" type="ORF">U0042_04790</name>
</gene>
<name>A0ABZ0WNT4_9BURK</name>
<evidence type="ECO:0000313" key="2">
    <source>
        <dbReference type="Proteomes" id="UP001325479"/>
    </source>
</evidence>
<proteinExistence type="predicted"/>
<dbReference type="Proteomes" id="UP001325479">
    <property type="component" value="Chromosome"/>
</dbReference>
<dbReference type="RefSeq" id="WP_157977869.1">
    <property type="nucleotide sequence ID" value="NZ_CP139965.1"/>
</dbReference>
<evidence type="ECO:0000313" key="1">
    <source>
        <dbReference type="EMBL" id="WQD79027.1"/>
    </source>
</evidence>
<accession>A0ABZ0WNT4</accession>
<reference evidence="1 2" key="1">
    <citation type="submission" date="2023-12" db="EMBL/GenBank/DDBJ databases">
        <title>Genome sequencing and assembly of bacterial species from a model synthetic community.</title>
        <authorList>
            <person name="Hogle S.L."/>
        </authorList>
    </citation>
    <scope>NUCLEOTIDE SEQUENCE [LARGE SCALE GENOMIC DNA]</scope>
    <source>
        <strain evidence="1 2">HAMBI 2494</strain>
    </source>
</reference>